<gene>
    <name evidence="1" type="ORF">EHUX00137_LOCUS6959</name>
</gene>
<proteinExistence type="predicted"/>
<organism evidence="1">
    <name type="scientific">Emiliania huxleyi</name>
    <name type="common">Coccolithophore</name>
    <name type="synonym">Pontosphaera huxleyi</name>
    <dbReference type="NCBI Taxonomy" id="2903"/>
    <lineage>
        <taxon>Eukaryota</taxon>
        <taxon>Haptista</taxon>
        <taxon>Haptophyta</taxon>
        <taxon>Prymnesiophyceae</taxon>
        <taxon>Isochrysidales</taxon>
        <taxon>Noelaerhabdaceae</taxon>
        <taxon>Emiliania</taxon>
    </lineage>
</organism>
<dbReference type="AlphaFoldDB" id="A0A7S3W2V4"/>
<accession>A0A7S3W2V4</accession>
<protein>
    <recommendedName>
        <fullName evidence="2">Glycoside hydrolase family 2 catalytic domain-containing protein</fullName>
    </recommendedName>
</protein>
<evidence type="ECO:0008006" key="2">
    <source>
        <dbReference type="Google" id="ProtNLM"/>
    </source>
</evidence>
<evidence type="ECO:0000313" key="1">
    <source>
        <dbReference type="EMBL" id="CAE0533287.1"/>
    </source>
</evidence>
<sequence length="152" mass="16646">MSGPRIGAGGVYEWGDNATASKWTLQYQSAVIGEDVDVALANDRISGISLWHFYDFKVDNCGSTWPCHGRPGQENGTHCTYDHPPPTTFEELRRLGPPNCTAIAPTFRPGGTNHKGVLDFWRRPKPAFAMVAAKYRAARGRPTASESAIIVQ</sequence>
<name>A0A7S3W2V4_EMIHU</name>
<dbReference type="InterPro" id="IPR017853">
    <property type="entry name" value="GH"/>
</dbReference>
<dbReference type="SUPFAM" id="SSF51445">
    <property type="entry name" value="(Trans)glycosidases"/>
    <property type="match status" value="1"/>
</dbReference>
<dbReference type="EMBL" id="HBIR01009869">
    <property type="protein sequence ID" value="CAE0533287.1"/>
    <property type="molecule type" value="Transcribed_RNA"/>
</dbReference>
<reference evidence="1" key="1">
    <citation type="submission" date="2021-01" db="EMBL/GenBank/DDBJ databases">
        <authorList>
            <person name="Corre E."/>
            <person name="Pelletier E."/>
            <person name="Niang G."/>
            <person name="Scheremetjew M."/>
            <person name="Finn R."/>
            <person name="Kale V."/>
            <person name="Holt S."/>
            <person name="Cochrane G."/>
            <person name="Meng A."/>
            <person name="Brown T."/>
            <person name="Cohen L."/>
        </authorList>
    </citation>
    <scope>NUCLEOTIDE SEQUENCE</scope>
    <source>
        <strain evidence="1">379</strain>
    </source>
</reference>
<dbReference type="Gene3D" id="3.20.20.80">
    <property type="entry name" value="Glycosidases"/>
    <property type="match status" value="1"/>
</dbReference>